<dbReference type="Ensembl" id="ENSSOCT00000013917.1">
    <property type="protein sequence ID" value="ENSSOCP00000013549.1"/>
    <property type="gene ID" value="ENSSOCG00000010286.1"/>
</dbReference>
<dbReference type="GO" id="GO:0005763">
    <property type="term" value="C:mitochondrial small ribosomal subunit"/>
    <property type="evidence" value="ECO:0007669"/>
    <property type="project" value="InterPro"/>
</dbReference>
<evidence type="ECO:0000256" key="5">
    <source>
        <dbReference type="ARBA" id="ARBA00023128"/>
    </source>
</evidence>
<name>A0A8D0KVW3_STROC</name>
<evidence type="ECO:0000256" key="7">
    <source>
        <dbReference type="ARBA" id="ARBA00035138"/>
    </source>
</evidence>
<proteinExistence type="inferred from homology"/>
<evidence type="ECO:0000256" key="6">
    <source>
        <dbReference type="ARBA" id="ARBA00023274"/>
    </source>
</evidence>
<evidence type="ECO:0000256" key="9">
    <source>
        <dbReference type="SAM" id="Coils"/>
    </source>
</evidence>
<keyword evidence="9" id="KW-0175">Coiled coil</keyword>
<organism evidence="10 11">
    <name type="scientific">Strix occidentalis caurina</name>
    <name type="common">northern spotted owl</name>
    <dbReference type="NCBI Taxonomy" id="311401"/>
    <lineage>
        <taxon>Eukaryota</taxon>
        <taxon>Metazoa</taxon>
        <taxon>Chordata</taxon>
        <taxon>Craniata</taxon>
        <taxon>Vertebrata</taxon>
        <taxon>Euteleostomi</taxon>
        <taxon>Archelosauria</taxon>
        <taxon>Archosauria</taxon>
        <taxon>Dinosauria</taxon>
        <taxon>Saurischia</taxon>
        <taxon>Theropoda</taxon>
        <taxon>Coelurosauria</taxon>
        <taxon>Aves</taxon>
        <taxon>Neognathae</taxon>
        <taxon>Neoaves</taxon>
        <taxon>Telluraves</taxon>
        <taxon>Strigiformes</taxon>
        <taxon>Strigidae</taxon>
        <taxon>Strix</taxon>
    </lineage>
</organism>
<dbReference type="InterPro" id="IPR026140">
    <property type="entry name" value="Ribosomal_mS26"/>
</dbReference>
<dbReference type="PANTHER" id="PTHR21035">
    <property type="entry name" value="28S RIBOSOMAL PROTEIN S26, MITOCHONDRIAL"/>
    <property type="match status" value="1"/>
</dbReference>
<comment type="similarity">
    <text evidence="2">Belongs to the mitochondrion-specific ribosomal protein mS26 family.</text>
</comment>
<protein>
    <recommendedName>
        <fullName evidence="7">Small ribosomal subunit protein mS26</fullName>
    </recommendedName>
    <alternativeName>
        <fullName evidence="8">28S ribosomal protein S26, mitochondrial</fullName>
    </alternativeName>
</protein>
<accession>A0A8D0KVW3</accession>
<dbReference type="PANTHER" id="PTHR21035:SF2">
    <property type="entry name" value="SMALL RIBOSOMAL SUBUNIT PROTEIN MS26"/>
    <property type="match status" value="1"/>
</dbReference>
<evidence type="ECO:0000256" key="2">
    <source>
        <dbReference type="ARBA" id="ARBA00009672"/>
    </source>
</evidence>
<sequence>VLWSDTENVEERIAKEAEEERRQKLKAAENKAKIMEAFLKEKEKEVLQLQEEAKTFITPENLDARIEQCLDNPRNYNFAIDRDGRVVKRTVLA</sequence>
<keyword evidence="6" id="KW-0687">Ribonucleoprotein</keyword>
<keyword evidence="11" id="KW-1185">Reference proteome</keyword>
<evidence type="ECO:0000256" key="3">
    <source>
        <dbReference type="ARBA" id="ARBA00022946"/>
    </source>
</evidence>
<comment type="subcellular location">
    <subcellularLocation>
        <location evidence="1">Mitochondrion</location>
    </subcellularLocation>
</comment>
<keyword evidence="4" id="KW-0689">Ribosomal protein</keyword>
<keyword evidence="5" id="KW-0496">Mitochondrion</keyword>
<reference evidence="10" key="2">
    <citation type="submission" date="2025-09" db="UniProtKB">
        <authorList>
            <consortium name="Ensembl"/>
        </authorList>
    </citation>
    <scope>IDENTIFICATION</scope>
</reference>
<dbReference type="AlphaFoldDB" id="A0A8D0KVW3"/>
<evidence type="ECO:0000256" key="4">
    <source>
        <dbReference type="ARBA" id="ARBA00022980"/>
    </source>
</evidence>
<keyword evidence="3" id="KW-0809">Transit peptide</keyword>
<evidence type="ECO:0000256" key="8">
    <source>
        <dbReference type="ARBA" id="ARBA00035344"/>
    </source>
</evidence>
<feature type="coiled-coil region" evidence="9">
    <location>
        <begin position="8"/>
        <end position="52"/>
    </location>
</feature>
<evidence type="ECO:0000256" key="1">
    <source>
        <dbReference type="ARBA" id="ARBA00004173"/>
    </source>
</evidence>
<reference evidence="10" key="1">
    <citation type="submission" date="2025-08" db="UniProtKB">
        <authorList>
            <consortium name="Ensembl"/>
        </authorList>
    </citation>
    <scope>IDENTIFICATION</scope>
</reference>
<evidence type="ECO:0000313" key="11">
    <source>
        <dbReference type="Proteomes" id="UP000694551"/>
    </source>
</evidence>
<dbReference type="Pfam" id="PF14943">
    <property type="entry name" value="MRP-S26"/>
    <property type="match status" value="1"/>
</dbReference>
<evidence type="ECO:0000313" key="10">
    <source>
        <dbReference type="Ensembl" id="ENSSOCP00000013549.1"/>
    </source>
</evidence>
<dbReference type="Proteomes" id="UP000694551">
    <property type="component" value="Unplaced"/>
</dbReference>